<dbReference type="AlphaFoldDB" id="A0A8H6HH37"/>
<evidence type="ECO:0000256" key="1">
    <source>
        <dbReference type="SAM" id="MobiDB-lite"/>
    </source>
</evidence>
<sequence>MSAKAAFTDFSLSAQATYLLFQIVQNLAYSHSTRFNPRRLEAALHAVWALILESLLPRSIDGTSRTTCVAQLPITTAPTLDMVDPNDSLASEFLRNKSYRTCIPDFTGMHITSRLRPPPFPSLLAPLTLKDFRAKITEDVQRDYVMPPGKAVDFKVPYGFQAVDLNDPEQSPLLVDHSIVNWGALKICAYSTLFHAELKRPPSRRIDSSQQFYHELTTLLIKASVSAKIQASFIFKAEKHTNFIISILSAGEWWQFGIMKREGYNGTFAPKEKENKDDFKFLDEVDPELIPLGGPGRLYAQNMVFQPPEVQDKAMKKKKPRQPGPVITSSDPPISNEEELLSETSRAQYGAQEQEPVARNPGDSRDEEIVMAYLTGANDDTDDDCSDFDDASGGEAEDGTLTMPDAGPDSSRTAFFDVDDDNQGGSSSRKDSSTPKSGKKKSKFVQALRGLKGKGGSGDPGGSSSRKPVKDKKTVHRWLRLTRTGDSRRPGPPVESLPVVKLRDALPELDTFSPPILLGSLASNQRFYLIQKLLEIEHIRLSKEYSNILDVGSQFPVPPPRTPPPVPPKP</sequence>
<name>A0A8H6HH37_9AGAR</name>
<feature type="compositionally biased region" description="Acidic residues" evidence="1">
    <location>
        <begin position="379"/>
        <end position="398"/>
    </location>
</feature>
<dbReference type="OrthoDB" id="3070049at2759"/>
<protein>
    <submittedName>
        <fullName evidence="2">Uncharacterized protein</fullName>
    </submittedName>
</protein>
<organism evidence="2 3">
    <name type="scientific">Ephemerocybe angulata</name>
    <dbReference type="NCBI Taxonomy" id="980116"/>
    <lineage>
        <taxon>Eukaryota</taxon>
        <taxon>Fungi</taxon>
        <taxon>Dikarya</taxon>
        <taxon>Basidiomycota</taxon>
        <taxon>Agaricomycotina</taxon>
        <taxon>Agaricomycetes</taxon>
        <taxon>Agaricomycetidae</taxon>
        <taxon>Agaricales</taxon>
        <taxon>Agaricineae</taxon>
        <taxon>Psathyrellaceae</taxon>
        <taxon>Ephemerocybe</taxon>
    </lineage>
</organism>
<reference evidence="2 3" key="1">
    <citation type="submission" date="2020-07" db="EMBL/GenBank/DDBJ databases">
        <title>Comparative genomics of pyrophilous fungi reveals a link between fire events and developmental genes.</title>
        <authorList>
            <consortium name="DOE Joint Genome Institute"/>
            <person name="Steindorff A.S."/>
            <person name="Carver A."/>
            <person name="Calhoun S."/>
            <person name="Stillman K."/>
            <person name="Liu H."/>
            <person name="Lipzen A."/>
            <person name="Pangilinan J."/>
            <person name="Labutti K."/>
            <person name="Bruns T.D."/>
            <person name="Grigoriev I.V."/>
        </authorList>
    </citation>
    <scope>NUCLEOTIDE SEQUENCE [LARGE SCALE GENOMIC DNA]</scope>
    <source>
        <strain evidence="2 3">CBS 144469</strain>
    </source>
</reference>
<dbReference type="EMBL" id="JACGCI010000101">
    <property type="protein sequence ID" value="KAF6745703.1"/>
    <property type="molecule type" value="Genomic_DNA"/>
</dbReference>
<gene>
    <name evidence="2" type="ORF">DFP72DRAFT_924666</name>
</gene>
<evidence type="ECO:0000313" key="3">
    <source>
        <dbReference type="Proteomes" id="UP000521943"/>
    </source>
</evidence>
<proteinExistence type="predicted"/>
<keyword evidence="3" id="KW-1185">Reference proteome</keyword>
<feature type="region of interest" description="Disordered" evidence="1">
    <location>
        <begin position="311"/>
        <end position="476"/>
    </location>
</feature>
<comment type="caution">
    <text evidence="2">The sequence shown here is derived from an EMBL/GenBank/DDBJ whole genome shotgun (WGS) entry which is preliminary data.</text>
</comment>
<evidence type="ECO:0000313" key="2">
    <source>
        <dbReference type="EMBL" id="KAF6745703.1"/>
    </source>
</evidence>
<dbReference type="Proteomes" id="UP000521943">
    <property type="component" value="Unassembled WGS sequence"/>
</dbReference>
<accession>A0A8H6HH37</accession>
<feature type="compositionally biased region" description="Basic residues" evidence="1">
    <location>
        <begin position="467"/>
        <end position="476"/>
    </location>
</feature>